<dbReference type="InterPro" id="IPR008969">
    <property type="entry name" value="CarboxyPept-like_regulatory"/>
</dbReference>
<keyword evidence="3" id="KW-1185">Reference proteome</keyword>
<evidence type="ECO:0000313" key="3">
    <source>
        <dbReference type="Proteomes" id="UP000622017"/>
    </source>
</evidence>
<dbReference type="EMBL" id="JACSCY010000004">
    <property type="protein sequence ID" value="MBC6610794.1"/>
    <property type="molecule type" value="Genomic_DNA"/>
</dbReference>
<dbReference type="RefSeq" id="WP_187319074.1">
    <property type="nucleotide sequence ID" value="NZ_JACSCY010000004.1"/>
</dbReference>
<evidence type="ECO:0000256" key="1">
    <source>
        <dbReference type="SAM" id="SignalP"/>
    </source>
</evidence>
<feature type="chain" id="PRO_5045321200" evidence="1">
    <location>
        <begin position="23"/>
        <end position="402"/>
    </location>
</feature>
<dbReference type="Gene3D" id="2.60.40.1120">
    <property type="entry name" value="Carboxypeptidase-like, regulatory domain"/>
    <property type="match status" value="1"/>
</dbReference>
<protein>
    <submittedName>
        <fullName evidence="2">Carboxypeptidase-like regulatory domain-containing protein</fullName>
    </submittedName>
</protein>
<organism evidence="2 3">
    <name type="scientific">Hymenobacter citatus</name>
    <dbReference type="NCBI Taxonomy" id="2763506"/>
    <lineage>
        <taxon>Bacteria</taxon>
        <taxon>Pseudomonadati</taxon>
        <taxon>Bacteroidota</taxon>
        <taxon>Cytophagia</taxon>
        <taxon>Cytophagales</taxon>
        <taxon>Hymenobacteraceae</taxon>
        <taxon>Hymenobacter</taxon>
    </lineage>
</organism>
<evidence type="ECO:0000313" key="2">
    <source>
        <dbReference type="EMBL" id="MBC6610794.1"/>
    </source>
</evidence>
<sequence>MRYIYQLGLLILFALVHTHASAQSTLSGQVLDAQTSKPLEMANVFFANTTVGNATDAQGKFAFPTLKPGSYTLVVSYLGYQLYKQIITVADAPQTFIIQLAPTTNQLSEVVVRPHRNRPADYARFAQRFLGSSSFSKQCKIRNPDGVVVEYDDKKDVLTAYTPYQLQVDNEALGYRITFYDLDFWVNYGQQTTYTDSQVSFQDLTPRNERQRRRWAENRQRAYQGSFMHFLRSVYHDEVAEAGFRVQRLQREENQRRTWAVNYMLTRSTLGVQSRGLPMAVVHALREPPITSALSPDALPNDSLRRYAPPQTWLRFRGLLAVTYEGEEKDPAYQRLFPGSRADIRAQRSVVQLRTPEAEVTAAGVIRTLGAVVTEGYWGFERVGELLPQDYQPPAPELRRKR</sequence>
<gene>
    <name evidence="2" type="ORF">H8B15_07660</name>
</gene>
<comment type="caution">
    <text evidence="2">The sequence shown here is derived from an EMBL/GenBank/DDBJ whole genome shotgun (WGS) entry which is preliminary data.</text>
</comment>
<dbReference type="Pfam" id="PF13715">
    <property type="entry name" value="CarbopepD_reg_2"/>
    <property type="match status" value="1"/>
</dbReference>
<dbReference type="Proteomes" id="UP000622017">
    <property type="component" value="Unassembled WGS sequence"/>
</dbReference>
<reference evidence="2 3" key="1">
    <citation type="submission" date="2020-08" db="EMBL/GenBank/DDBJ databases">
        <title>Hymenobacter sp.</title>
        <authorList>
            <person name="Kim M.K."/>
        </authorList>
    </citation>
    <scope>NUCLEOTIDE SEQUENCE [LARGE SCALE GENOMIC DNA]</scope>
    <source>
        <strain evidence="2 3">BT507</strain>
    </source>
</reference>
<accession>A0ABR7MI76</accession>
<feature type="signal peptide" evidence="1">
    <location>
        <begin position="1"/>
        <end position="22"/>
    </location>
</feature>
<keyword evidence="1" id="KW-0732">Signal</keyword>
<dbReference type="SUPFAM" id="SSF49464">
    <property type="entry name" value="Carboxypeptidase regulatory domain-like"/>
    <property type="match status" value="1"/>
</dbReference>
<name>A0ABR7MI76_9BACT</name>
<proteinExistence type="predicted"/>